<name>A0A2C5XCS8_9PEZI</name>
<dbReference type="EMBL" id="APWK03000024">
    <property type="protein sequence ID" value="PHH54581.1"/>
    <property type="molecule type" value="Genomic_DNA"/>
</dbReference>
<organism evidence="2 3">
    <name type="scientific">Ceratocystis fimbriata CBS 114723</name>
    <dbReference type="NCBI Taxonomy" id="1035309"/>
    <lineage>
        <taxon>Eukaryota</taxon>
        <taxon>Fungi</taxon>
        <taxon>Dikarya</taxon>
        <taxon>Ascomycota</taxon>
        <taxon>Pezizomycotina</taxon>
        <taxon>Sordariomycetes</taxon>
        <taxon>Hypocreomycetidae</taxon>
        <taxon>Microascales</taxon>
        <taxon>Ceratocystidaceae</taxon>
        <taxon>Ceratocystis</taxon>
    </lineage>
</organism>
<sequence length="63" mass="6560">MAWLTRAYSSADGWISSICEESTSSPGRSQYASGAATVAGGAKKSSSRFCSTKPSESMDSTRS</sequence>
<evidence type="ECO:0000313" key="3">
    <source>
        <dbReference type="Proteomes" id="UP000222788"/>
    </source>
</evidence>
<dbReference type="Proteomes" id="UP000222788">
    <property type="component" value="Unassembled WGS sequence"/>
</dbReference>
<accession>A0A2C5XCS8</accession>
<protein>
    <submittedName>
        <fullName evidence="2">Uncharacterized protein</fullName>
    </submittedName>
</protein>
<gene>
    <name evidence="2" type="ORF">CFIMG_003363RAa</name>
</gene>
<dbReference type="AlphaFoldDB" id="A0A2C5XCS8"/>
<reference evidence="2 3" key="1">
    <citation type="journal article" date="2013" name="Fungal Biol.">
        <title>Analysis of microsatellite markers in the genome of the plant pathogen Ceratocystis fimbriata.</title>
        <authorList>
            <person name="Simpson M.C."/>
            <person name="Wilken P.M."/>
            <person name="Coetzee M.P."/>
            <person name="Wingfield M.J."/>
            <person name="Wingfield B.D."/>
        </authorList>
    </citation>
    <scope>NUCLEOTIDE SEQUENCE [LARGE SCALE GENOMIC DNA]</scope>
    <source>
        <strain evidence="2 3">CBS 114723</strain>
    </source>
</reference>
<proteinExistence type="predicted"/>
<feature type="region of interest" description="Disordered" evidence="1">
    <location>
        <begin position="23"/>
        <end position="63"/>
    </location>
</feature>
<keyword evidence="3" id="KW-1185">Reference proteome</keyword>
<feature type="compositionally biased region" description="Polar residues" evidence="1">
    <location>
        <begin position="47"/>
        <end position="63"/>
    </location>
</feature>
<feature type="compositionally biased region" description="Polar residues" evidence="1">
    <location>
        <begin position="23"/>
        <end position="32"/>
    </location>
</feature>
<evidence type="ECO:0000313" key="2">
    <source>
        <dbReference type="EMBL" id="PHH54581.1"/>
    </source>
</evidence>
<evidence type="ECO:0000256" key="1">
    <source>
        <dbReference type="SAM" id="MobiDB-lite"/>
    </source>
</evidence>
<comment type="caution">
    <text evidence="2">The sequence shown here is derived from an EMBL/GenBank/DDBJ whole genome shotgun (WGS) entry which is preliminary data.</text>
</comment>
<reference evidence="2 3" key="2">
    <citation type="journal article" date="2013" name="IMA Fungus">
        <title>IMA Genome-F 1: Ceratocystis fimbriata: Draft nuclear genome sequence for the plant pathogen, Ceratocystis fimbriata.</title>
        <authorList>
            <person name="Wilken P.M."/>
            <person name="Steenkamp E.T."/>
            <person name="Wingfield M.J."/>
            <person name="de Beer Z.W."/>
            <person name="Wingfield B.D."/>
        </authorList>
    </citation>
    <scope>NUCLEOTIDE SEQUENCE [LARGE SCALE GENOMIC DNA]</scope>
    <source>
        <strain evidence="2 3">CBS 114723</strain>
    </source>
</reference>